<dbReference type="AlphaFoldDB" id="A0A9N9WMJ0"/>
<evidence type="ECO:0000313" key="1">
    <source>
        <dbReference type="EMBL" id="CAG9799104.1"/>
    </source>
</evidence>
<accession>A0A9N9WMJ0</accession>
<dbReference type="InterPro" id="IPR010736">
    <property type="entry name" value="SHIPPO-rpt"/>
</dbReference>
<sequence length="225" mass="25972">MEFIYSFISDGMDKRPAYGFSQRLRAAVEKPNCNPSPLDYLPQTSSISKSKGFSFGLRPRTNYVSDEYYPSPIDYLPKDSSISKTKGFTFGHRPRTNYAKNRDFPSPAQYYVTEEIAVPRPRNLTGYTYGMKTWYNYSSPRKDYGREESERNNTMTPTSSHLIKKVKNRPGYKFGTEKRSRAFKPSNWNPGPGEYNVAKSDFMKADSYYNNKGFLFGLRFPTLIS</sequence>
<evidence type="ECO:0000313" key="2">
    <source>
        <dbReference type="Proteomes" id="UP001153620"/>
    </source>
</evidence>
<reference evidence="1" key="1">
    <citation type="submission" date="2022-01" db="EMBL/GenBank/DDBJ databases">
        <authorList>
            <person name="King R."/>
        </authorList>
    </citation>
    <scope>NUCLEOTIDE SEQUENCE</scope>
</reference>
<organism evidence="1 2">
    <name type="scientific">Chironomus riparius</name>
    <dbReference type="NCBI Taxonomy" id="315576"/>
    <lineage>
        <taxon>Eukaryota</taxon>
        <taxon>Metazoa</taxon>
        <taxon>Ecdysozoa</taxon>
        <taxon>Arthropoda</taxon>
        <taxon>Hexapoda</taxon>
        <taxon>Insecta</taxon>
        <taxon>Pterygota</taxon>
        <taxon>Neoptera</taxon>
        <taxon>Endopterygota</taxon>
        <taxon>Diptera</taxon>
        <taxon>Nematocera</taxon>
        <taxon>Chironomoidea</taxon>
        <taxon>Chironomidae</taxon>
        <taxon>Chironominae</taxon>
        <taxon>Chironomus</taxon>
    </lineage>
</organism>
<keyword evidence="2" id="KW-1185">Reference proteome</keyword>
<dbReference type="Pfam" id="PF07004">
    <property type="entry name" value="SHIPPO-rpt"/>
    <property type="match status" value="2"/>
</dbReference>
<name>A0A9N9WMJ0_9DIPT</name>
<dbReference type="EMBL" id="OU895877">
    <property type="protein sequence ID" value="CAG9799104.1"/>
    <property type="molecule type" value="Genomic_DNA"/>
</dbReference>
<dbReference type="Proteomes" id="UP001153620">
    <property type="component" value="Chromosome 1"/>
</dbReference>
<reference evidence="1" key="2">
    <citation type="submission" date="2022-10" db="EMBL/GenBank/DDBJ databases">
        <authorList>
            <consortium name="ENA_rothamsted_submissions"/>
            <consortium name="culmorum"/>
            <person name="King R."/>
        </authorList>
    </citation>
    <scope>NUCLEOTIDE SEQUENCE</scope>
</reference>
<proteinExistence type="predicted"/>
<protein>
    <submittedName>
        <fullName evidence="1">Uncharacterized protein</fullName>
    </submittedName>
</protein>
<dbReference type="OrthoDB" id="10559951at2759"/>
<gene>
    <name evidence="1" type="ORF">CHIRRI_LOCUS2079</name>
</gene>